<sequence length="254" mass="27236">MAKARVLAVTNRKGGSGKTSTSVNLSAELAAQGHRVLLIDLDTQGHCAIGLGVPAVRNGPTVHGFMAGRHSLSAAIVPSAWAGLHLIPADPLFEHGSGQQQDHVLWTALQQEELLTQYDVVVLDTPPSLDALLLNALCAADRVLVPFVPHFLAGEGVRQLARVLFRVASRGGNDRLRVLGFLPVMQDARIGQHRSVTDSLAQQFGSDRILPGIRNDIRVAEAFAAGKPVREHAPNARATADYALAVLAAWRRWT</sequence>
<dbReference type="Proteomes" id="UP001379945">
    <property type="component" value="Unassembled WGS sequence"/>
</dbReference>
<keyword evidence="3" id="KW-1185">Reference proteome</keyword>
<dbReference type="RefSeq" id="WP_341398387.1">
    <property type="nucleotide sequence ID" value="NZ_JBBUTI010000004.1"/>
</dbReference>
<reference evidence="2 3" key="1">
    <citation type="submission" date="2024-04" db="EMBL/GenBank/DDBJ databases">
        <title>Novel species of the genus Ideonella isolated from streams.</title>
        <authorList>
            <person name="Lu H."/>
        </authorList>
    </citation>
    <scope>NUCLEOTIDE SEQUENCE [LARGE SCALE GENOMIC DNA]</scope>
    <source>
        <strain evidence="2 3">LYT19W</strain>
    </source>
</reference>
<proteinExistence type="predicted"/>
<dbReference type="InterPro" id="IPR025669">
    <property type="entry name" value="AAA_dom"/>
</dbReference>
<evidence type="ECO:0000313" key="2">
    <source>
        <dbReference type="EMBL" id="MEK8046109.1"/>
    </source>
</evidence>
<dbReference type="InterPro" id="IPR050678">
    <property type="entry name" value="DNA_Partitioning_ATPase"/>
</dbReference>
<gene>
    <name evidence="2" type="ORF">AACH00_07130</name>
</gene>
<comment type="caution">
    <text evidence="2">The sequence shown here is derived from an EMBL/GenBank/DDBJ whole genome shotgun (WGS) entry which is preliminary data.</text>
</comment>
<evidence type="ECO:0000259" key="1">
    <source>
        <dbReference type="Pfam" id="PF13614"/>
    </source>
</evidence>
<dbReference type="PANTHER" id="PTHR13696:SF52">
    <property type="entry name" value="PARA FAMILY PROTEIN CT_582"/>
    <property type="match status" value="1"/>
</dbReference>
<feature type="domain" description="AAA" evidence="1">
    <location>
        <begin position="5"/>
        <end position="174"/>
    </location>
</feature>
<dbReference type="Pfam" id="PF13614">
    <property type="entry name" value="AAA_31"/>
    <property type="match status" value="1"/>
</dbReference>
<name>A0ABU9C2N3_9BURK</name>
<dbReference type="SUPFAM" id="SSF52540">
    <property type="entry name" value="P-loop containing nucleoside triphosphate hydrolases"/>
    <property type="match status" value="1"/>
</dbReference>
<dbReference type="EMBL" id="JBBUTI010000004">
    <property type="protein sequence ID" value="MEK8046109.1"/>
    <property type="molecule type" value="Genomic_DNA"/>
</dbReference>
<accession>A0ABU9C2N3</accession>
<dbReference type="InterPro" id="IPR027417">
    <property type="entry name" value="P-loop_NTPase"/>
</dbReference>
<evidence type="ECO:0000313" key="3">
    <source>
        <dbReference type="Proteomes" id="UP001379945"/>
    </source>
</evidence>
<dbReference type="Gene3D" id="3.40.50.300">
    <property type="entry name" value="P-loop containing nucleotide triphosphate hydrolases"/>
    <property type="match status" value="1"/>
</dbReference>
<dbReference type="PANTHER" id="PTHR13696">
    <property type="entry name" value="P-LOOP CONTAINING NUCLEOSIDE TRIPHOSPHATE HYDROLASE"/>
    <property type="match status" value="1"/>
</dbReference>
<dbReference type="CDD" id="cd02042">
    <property type="entry name" value="ParAB_family"/>
    <property type="match status" value="1"/>
</dbReference>
<organism evidence="2 3">
    <name type="scientific">Ideonella margarita</name>
    <dbReference type="NCBI Taxonomy" id="2984191"/>
    <lineage>
        <taxon>Bacteria</taxon>
        <taxon>Pseudomonadati</taxon>
        <taxon>Pseudomonadota</taxon>
        <taxon>Betaproteobacteria</taxon>
        <taxon>Burkholderiales</taxon>
        <taxon>Sphaerotilaceae</taxon>
        <taxon>Ideonella</taxon>
    </lineage>
</organism>
<protein>
    <submittedName>
        <fullName evidence="2">ParA family protein</fullName>
    </submittedName>
</protein>